<name>A0A1U7VXA5_NICSY</name>
<protein>
    <submittedName>
        <fullName evidence="3">Uncharacterized protein LOC104221633</fullName>
    </submittedName>
</protein>
<dbReference type="RefSeq" id="XP_009771018.1">
    <property type="nucleotide sequence ID" value="XM_009772716.1"/>
</dbReference>
<dbReference type="KEGG" id="nsy:104221633"/>
<evidence type="ECO:0000256" key="1">
    <source>
        <dbReference type="SAM" id="MobiDB-lite"/>
    </source>
</evidence>
<proteinExistence type="predicted"/>
<evidence type="ECO:0000313" key="3">
    <source>
        <dbReference type="RefSeq" id="XP_009771018.1"/>
    </source>
</evidence>
<evidence type="ECO:0000313" key="2">
    <source>
        <dbReference type="Proteomes" id="UP000189701"/>
    </source>
</evidence>
<dbReference type="AlphaFoldDB" id="A0A1U7VXA5"/>
<sequence length="217" mass="24832">MMKKLLIDNQKVMDENLQVRAENKQVRAENQQLRTEFRNLERQFGQIANTQNPRPAGALPSDTEPNPKAQVNAVTLRNRRVLEEVPKKKKYTPSSKGELAPKPVEGNEKENKGSEPVIVTRPLPSFPQRLQKQKDNAKYNIFLDILSQLRVNLPLVEILQEVPKYARYLRDIVANRRRPTEFETVALTEECSASVQSKLPPKLKDPRCFTIPPSLGK</sequence>
<dbReference type="Proteomes" id="UP000189701">
    <property type="component" value="Unplaced"/>
</dbReference>
<reference evidence="3" key="2">
    <citation type="submission" date="2025-08" db="UniProtKB">
        <authorList>
            <consortium name="RefSeq"/>
        </authorList>
    </citation>
    <scope>IDENTIFICATION</scope>
    <source>
        <tissue evidence="3">Leaf</tissue>
    </source>
</reference>
<feature type="region of interest" description="Disordered" evidence="1">
    <location>
        <begin position="48"/>
        <end position="120"/>
    </location>
</feature>
<accession>A0A1U7VXA5</accession>
<reference evidence="2" key="1">
    <citation type="journal article" date="2013" name="Genome Biol.">
        <title>Reference genomes and transcriptomes of Nicotiana sylvestris and Nicotiana tomentosiformis.</title>
        <authorList>
            <person name="Sierro N."/>
            <person name="Battey J.N."/>
            <person name="Ouadi S."/>
            <person name="Bovet L."/>
            <person name="Goepfert S."/>
            <person name="Bakaher N."/>
            <person name="Peitsch M.C."/>
            <person name="Ivanov N.V."/>
        </authorList>
    </citation>
    <scope>NUCLEOTIDE SEQUENCE [LARGE SCALE GENOMIC DNA]</scope>
</reference>
<dbReference type="eggNOG" id="KOG0017">
    <property type="taxonomic scope" value="Eukaryota"/>
</dbReference>
<dbReference type="GeneID" id="104221633"/>
<organism evidence="2 3">
    <name type="scientific">Nicotiana sylvestris</name>
    <name type="common">Wood tobacco</name>
    <name type="synonym">South American tobacco</name>
    <dbReference type="NCBI Taxonomy" id="4096"/>
    <lineage>
        <taxon>Eukaryota</taxon>
        <taxon>Viridiplantae</taxon>
        <taxon>Streptophyta</taxon>
        <taxon>Embryophyta</taxon>
        <taxon>Tracheophyta</taxon>
        <taxon>Spermatophyta</taxon>
        <taxon>Magnoliopsida</taxon>
        <taxon>eudicotyledons</taxon>
        <taxon>Gunneridae</taxon>
        <taxon>Pentapetalae</taxon>
        <taxon>asterids</taxon>
        <taxon>lamiids</taxon>
        <taxon>Solanales</taxon>
        <taxon>Solanaceae</taxon>
        <taxon>Nicotianoideae</taxon>
        <taxon>Nicotianeae</taxon>
        <taxon>Nicotiana</taxon>
    </lineage>
</organism>
<gene>
    <name evidence="3" type="primary">LOC104221633</name>
</gene>
<keyword evidence="2" id="KW-1185">Reference proteome</keyword>